<dbReference type="GeneID" id="30010315"/>
<dbReference type="Proteomes" id="UP000078343">
    <property type="component" value="Unassembled WGS sequence"/>
</dbReference>
<keyword evidence="7" id="KW-1185">Reference proteome</keyword>
<dbReference type="InterPro" id="IPR036864">
    <property type="entry name" value="Zn2-C6_fun-type_DNA-bd_sf"/>
</dbReference>
<dbReference type="RefSeq" id="XP_018692217.1">
    <property type="nucleotide sequence ID" value="XM_018837657.1"/>
</dbReference>
<protein>
    <recommendedName>
        <fullName evidence="5">Zn(2)-C6 fungal-type domain-containing protein</fullName>
    </recommendedName>
</protein>
<sequence length="449" mass="50643">MVGTLKSTGCETCRKRKKKCGEELPSCSACIRAGWKCPGYAKRWKFVDESGPLALLYRNKKYIFEDVDHPEPTGDEGSAFRGILIKKARFPLFSSTSTTVEWPLVSPSDQLCSTLCYILDEPQSRYTFPIKSHGRFYAMIPVRLGRNIALDDAVSCLCSIYVDSLRSTQAPSKECLRLYGRCLRSLRKSLDVQHTRAEAETICASIIMQACELALNNEGGRWSQLCMGTKLLIEEHGPERFTKPFERAMLESQRAWFILQDASIGQECFLSRQEWRRLLKSSTTTTAAEEHASIALRSELCDFLVDVPGLMRQASSTADQLLNGEFDSAGITGRRQNAIFHISSLKHAFECCTPLDDLLLAIVDCVSNSIMMKLDILCFSVGADYNGFKVDNLDYQKAQARRKLMMYQSLQFVRAKSLIAAKPLEFGLRQLWLDAGFEQSTRQKDEKDS</sequence>
<dbReference type="PANTHER" id="PTHR38111:SF11">
    <property type="entry name" value="TRANSCRIPTION FACTOR DOMAIN-CONTAINING PROTEIN-RELATED"/>
    <property type="match status" value="1"/>
</dbReference>
<dbReference type="Gene3D" id="4.10.240.10">
    <property type="entry name" value="Zn(2)-C6 fungal-type DNA-binding domain"/>
    <property type="match status" value="1"/>
</dbReference>
<evidence type="ECO:0000256" key="3">
    <source>
        <dbReference type="ARBA" id="ARBA00023163"/>
    </source>
</evidence>
<dbReference type="PROSITE" id="PS50048">
    <property type="entry name" value="ZN2_CY6_FUNGAL_2"/>
    <property type="match status" value="1"/>
</dbReference>
<reference evidence="6 7" key="1">
    <citation type="submission" date="2016-04" db="EMBL/GenBank/DDBJ databases">
        <title>Draft genome of Fonsecaea erecta CBS 125763.</title>
        <authorList>
            <person name="Weiss V.A."/>
            <person name="Vicente V.A."/>
            <person name="Raittz R.T."/>
            <person name="Moreno L.F."/>
            <person name="De Souza E.M."/>
            <person name="Pedrosa F.O."/>
            <person name="Steffens M.B."/>
            <person name="Faoro H."/>
            <person name="Tadra-Sfeir M.Z."/>
            <person name="Najafzadeh M.J."/>
            <person name="Felipe M.S."/>
            <person name="Teixeira M."/>
            <person name="Sun J."/>
            <person name="Xi L."/>
            <person name="Gomes R."/>
            <person name="De Azevedo C.M."/>
            <person name="Salgado C.G."/>
            <person name="Da Silva M.B."/>
            <person name="Nascimento M.F."/>
            <person name="Queiroz-Telles F."/>
            <person name="Attili D.S."/>
            <person name="Gorbushina A."/>
        </authorList>
    </citation>
    <scope>NUCLEOTIDE SEQUENCE [LARGE SCALE GENOMIC DNA]</scope>
    <source>
        <strain evidence="6 7">CBS 125763</strain>
    </source>
</reference>
<evidence type="ECO:0000256" key="2">
    <source>
        <dbReference type="ARBA" id="ARBA00023125"/>
    </source>
</evidence>
<dbReference type="PANTHER" id="PTHR38111">
    <property type="entry name" value="ZN(2)-C6 FUNGAL-TYPE DOMAIN-CONTAINING PROTEIN-RELATED"/>
    <property type="match status" value="1"/>
</dbReference>
<keyword evidence="1" id="KW-0805">Transcription regulation</keyword>
<evidence type="ECO:0000313" key="7">
    <source>
        <dbReference type="Proteomes" id="UP000078343"/>
    </source>
</evidence>
<dbReference type="SMART" id="SM00066">
    <property type="entry name" value="GAL4"/>
    <property type="match status" value="1"/>
</dbReference>
<comment type="caution">
    <text evidence="6">The sequence shown here is derived from an EMBL/GenBank/DDBJ whole genome shotgun (WGS) entry which is preliminary data.</text>
</comment>
<evidence type="ECO:0000313" key="6">
    <source>
        <dbReference type="EMBL" id="OAP58850.1"/>
    </source>
</evidence>
<dbReference type="InterPro" id="IPR001138">
    <property type="entry name" value="Zn2Cys6_DnaBD"/>
</dbReference>
<dbReference type="Pfam" id="PF00172">
    <property type="entry name" value="Zn_clus"/>
    <property type="match status" value="1"/>
</dbReference>
<accession>A0A178ZGD7</accession>
<evidence type="ECO:0000256" key="1">
    <source>
        <dbReference type="ARBA" id="ARBA00023015"/>
    </source>
</evidence>
<evidence type="ECO:0000256" key="4">
    <source>
        <dbReference type="ARBA" id="ARBA00023242"/>
    </source>
</evidence>
<gene>
    <name evidence="6" type="ORF">AYL99_06147</name>
</gene>
<dbReference type="GO" id="GO:0000981">
    <property type="term" value="F:DNA-binding transcription factor activity, RNA polymerase II-specific"/>
    <property type="evidence" value="ECO:0007669"/>
    <property type="project" value="InterPro"/>
</dbReference>
<organism evidence="6 7">
    <name type="scientific">Fonsecaea erecta</name>
    <dbReference type="NCBI Taxonomy" id="1367422"/>
    <lineage>
        <taxon>Eukaryota</taxon>
        <taxon>Fungi</taxon>
        <taxon>Dikarya</taxon>
        <taxon>Ascomycota</taxon>
        <taxon>Pezizomycotina</taxon>
        <taxon>Eurotiomycetes</taxon>
        <taxon>Chaetothyriomycetidae</taxon>
        <taxon>Chaetothyriales</taxon>
        <taxon>Herpotrichiellaceae</taxon>
        <taxon>Fonsecaea</taxon>
    </lineage>
</organism>
<keyword evidence="4" id="KW-0539">Nucleus</keyword>
<dbReference type="GO" id="GO:0003677">
    <property type="term" value="F:DNA binding"/>
    <property type="evidence" value="ECO:0007669"/>
    <property type="project" value="UniProtKB-KW"/>
</dbReference>
<dbReference type="PROSITE" id="PS00463">
    <property type="entry name" value="ZN2_CY6_FUNGAL_1"/>
    <property type="match status" value="1"/>
</dbReference>
<evidence type="ECO:0000259" key="5">
    <source>
        <dbReference type="PROSITE" id="PS50048"/>
    </source>
</evidence>
<dbReference type="GO" id="GO:0008270">
    <property type="term" value="F:zinc ion binding"/>
    <property type="evidence" value="ECO:0007669"/>
    <property type="project" value="InterPro"/>
</dbReference>
<keyword evidence="3" id="KW-0804">Transcription</keyword>
<proteinExistence type="predicted"/>
<dbReference type="EMBL" id="LVYI01000005">
    <property type="protein sequence ID" value="OAP58850.1"/>
    <property type="molecule type" value="Genomic_DNA"/>
</dbReference>
<dbReference type="SUPFAM" id="SSF57701">
    <property type="entry name" value="Zn2/Cys6 DNA-binding domain"/>
    <property type="match status" value="1"/>
</dbReference>
<dbReference type="InterPro" id="IPR053178">
    <property type="entry name" value="Osmoadaptation_assoc"/>
</dbReference>
<keyword evidence="2" id="KW-0238">DNA-binding</keyword>
<name>A0A178ZGD7_9EURO</name>
<dbReference type="STRING" id="1367422.A0A178ZGD7"/>
<dbReference type="OrthoDB" id="5429770at2759"/>
<feature type="domain" description="Zn(2)-C6 fungal-type" evidence="5">
    <location>
        <begin position="9"/>
        <end position="37"/>
    </location>
</feature>
<dbReference type="CDD" id="cd00067">
    <property type="entry name" value="GAL4"/>
    <property type="match status" value="1"/>
</dbReference>
<dbReference type="AlphaFoldDB" id="A0A178ZGD7"/>